<dbReference type="EMBL" id="FMXE01000014">
    <property type="protein sequence ID" value="SDA78552.1"/>
    <property type="molecule type" value="Genomic_DNA"/>
</dbReference>
<dbReference type="Gene3D" id="1.25.40.10">
    <property type="entry name" value="Tetratricopeptide repeat domain"/>
    <property type="match status" value="1"/>
</dbReference>
<dbReference type="AlphaFoldDB" id="A0A1G5Y7P3"/>
<dbReference type="RefSeq" id="WP_092730100.1">
    <property type="nucleotide sequence ID" value="NZ_FMXE01000014.1"/>
</dbReference>
<keyword evidence="2" id="KW-1185">Reference proteome</keyword>
<gene>
    <name evidence="1" type="ORF">SAMN03080617_02318</name>
</gene>
<reference evidence="2" key="1">
    <citation type="submission" date="2016-10" db="EMBL/GenBank/DDBJ databases">
        <authorList>
            <person name="Varghese N."/>
            <person name="Submissions S."/>
        </authorList>
    </citation>
    <scope>NUCLEOTIDE SEQUENCE [LARGE SCALE GENOMIC DNA]</scope>
    <source>
        <strain evidence="2">DSM 22703</strain>
    </source>
</reference>
<sequence length="689" mass="76836">MKNLTLAALMIFLGLFLFDPVKVSAQEKPPTKEELKKMVEELDPEELEMMKKMGIDVSLLGKMDLSDAYNEDEGKDFPEKDEARIAQAKKTTLKSAELAPYLAKVHAGVSSKFGLKATSNAQELFALAGSPAEKAQLANGLWMFGSTAYAILVLGNALKSEPQNADYLNNYAAFLTMAGAEEAALPILKYLNSTYPKNSTVLNNMAQAWFGLGDILTAEAYIDSTLMLYPGHSQANLTKSVIEEKKGNKTAAALAMKKSIKSGYSPEKEKKIKDFGHKITPNDLTFYPPLNEDPMGLVHMNWPKYPKNVFESEVLEKEWIAYREGISWMSDKISAKMDMLYEQLEEEMDKQMESFVPMGQNAEGSFTQLIFSPKIRALQEYYEGENGELEAKKYDEIVEAGYLLQEKAKKIEDDYGDKLAELTESMGDRIGEGSSKADMEAYCQSMNQIKSEYLREINDLFETENLKSIDYWKKSLSWKMNYFQFSLMPDQFEWEKLKAHGIWLGMISGQEVRFGNPCVYVDDEEEEEAETGELADFYEMTCTQKSVLNLGVGTITIECNKMTTKLDSKFFKYTVKENMDTDQIIKGSVEFGFDADLAEPAKWGPVKAELKGEIYGFVEFDANGITDGGVKVGAKAGASTNLVSDSNSKASLGFADDQSSTFVGAEARWGWNSGPSMEGKGILRGLSTK</sequence>
<dbReference type="STRING" id="279824.SAMN03080617_02318"/>
<organism evidence="1 2">
    <name type="scientific">Algoriphagus alkaliphilus</name>
    <dbReference type="NCBI Taxonomy" id="279824"/>
    <lineage>
        <taxon>Bacteria</taxon>
        <taxon>Pseudomonadati</taxon>
        <taxon>Bacteroidota</taxon>
        <taxon>Cytophagia</taxon>
        <taxon>Cytophagales</taxon>
        <taxon>Cyclobacteriaceae</taxon>
        <taxon>Algoriphagus</taxon>
    </lineage>
</organism>
<proteinExistence type="predicted"/>
<dbReference type="SUPFAM" id="SSF48452">
    <property type="entry name" value="TPR-like"/>
    <property type="match status" value="1"/>
</dbReference>
<name>A0A1G5Y7P3_9BACT</name>
<accession>A0A1G5Y7P3</accession>
<protein>
    <submittedName>
        <fullName evidence="1">Uncharacterized protein</fullName>
    </submittedName>
</protein>
<dbReference type="InterPro" id="IPR011990">
    <property type="entry name" value="TPR-like_helical_dom_sf"/>
</dbReference>
<evidence type="ECO:0000313" key="2">
    <source>
        <dbReference type="Proteomes" id="UP000198756"/>
    </source>
</evidence>
<evidence type="ECO:0000313" key="1">
    <source>
        <dbReference type="EMBL" id="SDA78552.1"/>
    </source>
</evidence>
<dbReference type="Proteomes" id="UP000198756">
    <property type="component" value="Unassembled WGS sequence"/>
</dbReference>
<dbReference type="OrthoDB" id="637176at2"/>